<feature type="transmembrane region" description="Helical" evidence="1">
    <location>
        <begin position="7"/>
        <end position="27"/>
    </location>
</feature>
<feature type="transmembrane region" description="Helical" evidence="1">
    <location>
        <begin position="80"/>
        <end position="98"/>
    </location>
</feature>
<feature type="transmembrane region" description="Helical" evidence="1">
    <location>
        <begin position="478"/>
        <end position="497"/>
    </location>
</feature>
<dbReference type="Proteomes" id="UP000182089">
    <property type="component" value="Unassembled WGS sequence"/>
</dbReference>
<feature type="transmembrane region" description="Helical" evidence="1">
    <location>
        <begin position="235"/>
        <end position="252"/>
    </location>
</feature>
<evidence type="ECO:0000313" key="3">
    <source>
        <dbReference type="Proteomes" id="UP000182089"/>
    </source>
</evidence>
<keyword evidence="1" id="KW-0812">Transmembrane</keyword>
<dbReference type="EMBL" id="FOCC01000001">
    <property type="protein sequence ID" value="SEM30765.1"/>
    <property type="molecule type" value="Genomic_DNA"/>
</dbReference>
<feature type="transmembrane region" description="Helical" evidence="1">
    <location>
        <begin position="39"/>
        <end position="59"/>
    </location>
</feature>
<feature type="transmembrane region" description="Helical" evidence="1">
    <location>
        <begin position="157"/>
        <end position="177"/>
    </location>
</feature>
<accession>A0ABY1A8U3</accession>
<comment type="caution">
    <text evidence="2">The sequence shown here is derived from an EMBL/GenBank/DDBJ whole genome shotgun (WGS) entry which is preliminary data.</text>
</comment>
<gene>
    <name evidence="2" type="ORF">SAMN05216431_10131</name>
</gene>
<protein>
    <submittedName>
        <fullName evidence="2">Conserved hypothetical integral membrane protein</fullName>
    </submittedName>
</protein>
<evidence type="ECO:0000313" key="2">
    <source>
        <dbReference type="EMBL" id="SEM30765.1"/>
    </source>
</evidence>
<organism evidence="2 3">
    <name type="scientific">Ligilactobacillus ruminis</name>
    <dbReference type="NCBI Taxonomy" id="1623"/>
    <lineage>
        <taxon>Bacteria</taxon>
        <taxon>Bacillati</taxon>
        <taxon>Bacillota</taxon>
        <taxon>Bacilli</taxon>
        <taxon>Lactobacillales</taxon>
        <taxon>Lactobacillaceae</taxon>
        <taxon>Ligilactobacillus</taxon>
    </lineage>
</organism>
<feature type="transmembrane region" description="Helical" evidence="1">
    <location>
        <begin position="184"/>
        <end position="205"/>
    </location>
</feature>
<feature type="transmembrane region" description="Helical" evidence="1">
    <location>
        <begin position="258"/>
        <end position="276"/>
    </location>
</feature>
<feature type="transmembrane region" description="Helical" evidence="1">
    <location>
        <begin position="288"/>
        <end position="305"/>
    </location>
</feature>
<proteinExistence type="predicted"/>
<feature type="transmembrane region" description="Helical" evidence="1">
    <location>
        <begin position="428"/>
        <end position="447"/>
    </location>
</feature>
<feature type="transmembrane region" description="Helical" evidence="1">
    <location>
        <begin position="325"/>
        <end position="342"/>
    </location>
</feature>
<name>A0ABY1A8U3_9LACO</name>
<evidence type="ECO:0000256" key="1">
    <source>
        <dbReference type="SAM" id="Phobius"/>
    </source>
</evidence>
<reference evidence="2 3" key="1">
    <citation type="submission" date="2016-10" db="EMBL/GenBank/DDBJ databases">
        <authorList>
            <person name="Varghese N."/>
            <person name="Submissions S."/>
        </authorList>
    </citation>
    <scope>NUCLEOTIDE SEQUENCE [LARGE SCALE GENOMIC DNA]</scope>
    <source>
        <strain evidence="2 3">WC1T17</strain>
    </source>
</reference>
<feature type="transmembrane region" description="Helical" evidence="1">
    <location>
        <begin position="211"/>
        <end position="228"/>
    </location>
</feature>
<sequence>MLKKNIYSLINFIFAVAILFGVLGAMAQLNYNYLKSGDGIIKLFDICLIFAVVVLLCHVNHISSPGLKAKLAGLKHFKKAFLIGLGILTVMWQLYLIWQLTGVSNWDPVTLLRQAAGKKIADPDYFSVYPNNLALLYFEHFVYLLAGKPSLAELTYLMNYLNLILLDGGVLLVFYALKNYLQPQAAYFAGFFGWVLMCLTPWCSLPYSDQYAFFFGSLNVFGFLYLGKHLSKMNVKSYLVLGLLGVLLYVQYTLKPSTIIFFIALALMLLFNLSKANLGHLKTNYKQFLKFAAVFLVPLFIYAGVFNSYKNHNNVVKIDSSRAFSFAHFMAMGVHGNGYYYYPDVVRGYQIKDPKERTKADLKVFKHRLKTRGIWNYQHFAIKKHMATISNGGLSWGWSKQFLAPYHKANKFSKYFFKPRSATYTMNFKFIIQLFWTLMLLGILFSLGDFSSFSILIKLTAFGMMLFLVLFEGGAARYAIQILPYLLVLSGLGYANLSERWRENE</sequence>
<keyword evidence="1" id="KW-1133">Transmembrane helix</keyword>
<keyword evidence="1" id="KW-0472">Membrane</keyword>